<evidence type="ECO:0000256" key="1">
    <source>
        <dbReference type="ARBA" id="ARBA00008683"/>
    </source>
</evidence>
<dbReference type="Gene3D" id="3.90.226.10">
    <property type="entry name" value="2-enoyl-CoA Hydratase, Chain A, domain 1"/>
    <property type="match status" value="1"/>
</dbReference>
<evidence type="ECO:0000256" key="4">
    <source>
        <dbReference type="ARBA" id="ARBA00022825"/>
    </source>
</evidence>
<feature type="domain" description="Peptidase S49" evidence="5">
    <location>
        <begin position="98"/>
        <end position="248"/>
    </location>
</feature>
<dbReference type="EMBL" id="DSOV01000009">
    <property type="protein sequence ID" value="HEN41353.1"/>
    <property type="molecule type" value="Genomic_DNA"/>
</dbReference>
<dbReference type="AlphaFoldDB" id="A0A831XKQ0"/>
<dbReference type="PANTHER" id="PTHR42987">
    <property type="entry name" value="PEPTIDASE S49"/>
    <property type="match status" value="1"/>
</dbReference>
<evidence type="ECO:0000256" key="3">
    <source>
        <dbReference type="ARBA" id="ARBA00022801"/>
    </source>
</evidence>
<name>A0A831XKQ0_GEOME</name>
<dbReference type="NCBIfam" id="TIGR00706">
    <property type="entry name" value="SppA_dom"/>
    <property type="match status" value="1"/>
</dbReference>
<dbReference type="InterPro" id="IPR004635">
    <property type="entry name" value="Pept_S49_SppA"/>
</dbReference>
<dbReference type="CDD" id="cd07023">
    <property type="entry name" value="S49_Sppa_N_C"/>
    <property type="match status" value="1"/>
</dbReference>
<reference evidence="6" key="1">
    <citation type="journal article" date="2020" name="mSystems">
        <title>Genome- and Community-Level Interaction Insights into Carbon Utilization and Element Cycling Functions of Hydrothermarchaeota in Hydrothermal Sediment.</title>
        <authorList>
            <person name="Zhou Z."/>
            <person name="Liu Y."/>
            <person name="Xu W."/>
            <person name="Pan J."/>
            <person name="Luo Z.H."/>
            <person name="Li M."/>
        </authorList>
    </citation>
    <scope>NUCLEOTIDE SEQUENCE [LARGE SCALE GENOMIC DNA]</scope>
    <source>
        <strain evidence="6">SpSt-349</strain>
    </source>
</reference>
<comment type="caution">
    <text evidence="6">The sequence shown here is derived from an EMBL/GenBank/DDBJ whole genome shotgun (WGS) entry which is preliminary data.</text>
</comment>
<dbReference type="GO" id="GO:0006508">
    <property type="term" value="P:proteolysis"/>
    <property type="evidence" value="ECO:0007669"/>
    <property type="project" value="UniProtKB-KW"/>
</dbReference>
<evidence type="ECO:0000259" key="5">
    <source>
        <dbReference type="Pfam" id="PF01343"/>
    </source>
</evidence>
<dbReference type="SUPFAM" id="SSF52096">
    <property type="entry name" value="ClpP/crotonase"/>
    <property type="match status" value="1"/>
</dbReference>
<comment type="similarity">
    <text evidence="1">Belongs to the peptidase S49 family.</text>
</comment>
<dbReference type="PANTHER" id="PTHR42987:SF7">
    <property type="entry name" value="SIGNAL PEPTIDE PEPTIDASE SPPA-RELATED"/>
    <property type="match status" value="1"/>
</dbReference>
<dbReference type="GO" id="GO:0008236">
    <property type="term" value="F:serine-type peptidase activity"/>
    <property type="evidence" value="ECO:0007669"/>
    <property type="project" value="UniProtKB-KW"/>
</dbReference>
<dbReference type="InterPro" id="IPR029045">
    <property type="entry name" value="ClpP/crotonase-like_dom_sf"/>
</dbReference>
<accession>A0A831XKQ0</accession>
<keyword evidence="3" id="KW-0378">Hydrolase</keyword>
<keyword evidence="2" id="KW-0645">Protease</keyword>
<dbReference type="Pfam" id="PF01343">
    <property type="entry name" value="Peptidase_S49"/>
    <property type="match status" value="1"/>
</dbReference>
<dbReference type="Gene3D" id="6.20.330.10">
    <property type="match status" value="1"/>
</dbReference>
<protein>
    <submittedName>
        <fullName evidence="6">Signal peptide peptidase SppA</fullName>
    </submittedName>
</protein>
<dbReference type="InterPro" id="IPR047272">
    <property type="entry name" value="S49_SppA_C"/>
</dbReference>
<evidence type="ECO:0000313" key="6">
    <source>
        <dbReference type="EMBL" id="HEN41353.1"/>
    </source>
</evidence>
<dbReference type="InterPro" id="IPR002142">
    <property type="entry name" value="Peptidase_S49"/>
</dbReference>
<sequence>MKRNHVVIGVIVCAVLALLFTLSVQVARLILGEVPAVGTGEGVGYVEVKGPILESEETVKQLNELRKKSNVKAVVLRIESPGGVIGPSQEIYDAVKKLARTKKVVVSMGSVAASGGYHIAIPAAVIYANPGTITGSIGVLMKLSNVEGLLDKVGMKAFTIKSGKFKDAGSPVRELTAEDRALLQGVIDNLHDQFVKAVAEARKLPVEEVRKLADGRVYTGEQAVALKLVDRLGTLEDAVEEAGRLAGIKGEPTLLRPPKKRKFLRELLLEEMAGIFRETVRREGGFSVNYELDPAMGSAGH</sequence>
<keyword evidence="4" id="KW-0720">Serine protease</keyword>
<organism evidence="6">
    <name type="scientific">Geobacter metallireducens</name>
    <dbReference type="NCBI Taxonomy" id="28232"/>
    <lineage>
        <taxon>Bacteria</taxon>
        <taxon>Pseudomonadati</taxon>
        <taxon>Thermodesulfobacteriota</taxon>
        <taxon>Desulfuromonadia</taxon>
        <taxon>Geobacterales</taxon>
        <taxon>Geobacteraceae</taxon>
        <taxon>Geobacter</taxon>
    </lineage>
</organism>
<gene>
    <name evidence="6" type="primary">sppA</name>
    <name evidence="6" type="ORF">ENQ87_03095</name>
</gene>
<proteinExistence type="inferred from homology"/>
<evidence type="ECO:0000256" key="2">
    <source>
        <dbReference type="ARBA" id="ARBA00022670"/>
    </source>
</evidence>